<accession>A0ABX7HN31</accession>
<feature type="transmembrane region" description="Helical" evidence="6">
    <location>
        <begin position="15"/>
        <end position="40"/>
    </location>
</feature>
<dbReference type="Pfam" id="PF07690">
    <property type="entry name" value="MFS_1"/>
    <property type="match status" value="1"/>
</dbReference>
<name>A0ABX7HN31_9BURK</name>
<feature type="transmembrane region" description="Helical" evidence="6">
    <location>
        <begin position="287"/>
        <end position="309"/>
    </location>
</feature>
<keyword evidence="3 6" id="KW-0812">Transmembrane</keyword>
<evidence type="ECO:0000256" key="1">
    <source>
        <dbReference type="ARBA" id="ARBA00004651"/>
    </source>
</evidence>
<feature type="transmembrane region" description="Helical" evidence="6">
    <location>
        <begin position="46"/>
        <end position="68"/>
    </location>
</feature>
<keyword evidence="2" id="KW-1003">Cell membrane</keyword>
<dbReference type="EMBL" id="CP069811">
    <property type="protein sequence ID" value="QRQ91546.1"/>
    <property type="molecule type" value="Genomic_DNA"/>
</dbReference>
<feature type="transmembrane region" description="Helical" evidence="6">
    <location>
        <begin position="379"/>
        <end position="399"/>
    </location>
</feature>
<feature type="transmembrane region" description="Helical" evidence="6">
    <location>
        <begin position="315"/>
        <end position="339"/>
    </location>
</feature>
<feature type="transmembrane region" description="Helical" evidence="6">
    <location>
        <begin position="155"/>
        <end position="188"/>
    </location>
</feature>
<proteinExistence type="predicted"/>
<dbReference type="RefSeq" id="WP_063241044.1">
    <property type="nucleotide sequence ID" value="NZ_CP069809.1"/>
</dbReference>
<dbReference type="PANTHER" id="PTHR23513">
    <property type="entry name" value="INTEGRAL MEMBRANE EFFLUX PROTEIN-RELATED"/>
    <property type="match status" value="1"/>
</dbReference>
<gene>
    <name evidence="7" type="ORF">JTE92_00925</name>
</gene>
<evidence type="ECO:0000256" key="4">
    <source>
        <dbReference type="ARBA" id="ARBA00022989"/>
    </source>
</evidence>
<comment type="subcellular location">
    <subcellularLocation>
        <location evidence="1">Cell membrane</location>
        <topology evidence="1">Multi-pass membrane protein</topology>
    </subcellularLocation>
</comment>
<sequence length="417" mass="43616">MTLQRTERQGLPKSFIGLAAVGFLVPSATILQTFTITWFLSQLTEFTALLPLAIGGGAIARIFSGIPLNSLIQRIGARNACMVSLLAGTAILLGTIAVLVRWVPLWLLIPSEIGLGMAATGFSISRQVLIKEALHGESEGVAAGLSRSAGYLGKLVVPLFGGLLLIAFEAAYATLACCGILLVSTWVIWSLDIESASSCSATQKPLPLAERIAIAVAFYKGEHTLMCTLGFTAVLNFVLSPLVVIMPLFIASIDGSNSTYLGISESCLGAGAVGGALSYAKLRRCHLPAMATMTGCGFMLVCVSAELASAWRYPVFNVALIFIGASVAFSGSAADALLMRQVPRDAYGRTLGVQALIVGAAFPAGLFAAGVLLQFTDAFQAIATYNAGLCVAVALLLHLKLKKSGVQPNSPDWCNHS</sequence>
<reference evidence="7 8" key="1">
    <citation type="submission" date="2021-02" db="EMBL/GenBank/DDBJ databases">
        <title>Complete Genome Sequence of Cupriavidus oxalaticus Strain Ox1, a Soil Oxalate-Degrading Species.</title>
        <authorList>
            <person name="Palmieri F."/>
            <person name="Udriet P."/>
            <person name="Deuasquier M."/>
            <person name="Beaudoing E."/>
            <person name="Johnson S.L."/>
            <person name="Davenport K.W."/>
            <person name="Chain P.S."/>
            <person name="Bindschedler S."/>
            <person name="Junier P."/>
        </authorList>
    </citation>
    <scope>NUCLEOTIDE SEQUENCE [LARGE SCALE GENOMIC DNA]</scope>
    <source>
        <strain evidence="7 8">Ox1</strain>
    </source>
</reference>
<feature type="transmembrane region" description="Helical" evidence="6">
    <location>
        <begin position="351"/>
        <end position="373"/>
    </location>
</feature>
<keyword evidence="8" id="KW-1185">Reference proteome</keyword>
<feature type="transmembrane region" description="Helical" evidence="6">
    <location>
        <begin position="259"/>
        <end position="280"/>
    </location>
</feature>
<protein>
    <submittedName>
        <fullName evidence="7">MFS transporter</fullName>
    </submittedName>
</protein>
<dbReference type="PANTHER" id="PTHR23513:SF6">
    <property type="entry name" value="MAJOR FACILITATOR SUPERFAMILY ASSOCIATED DOMAIN-CONTAINING PROTEIN"/>
    <property type="match status" value="1"/>
</dbReference>
<keyword evidence="4 6" id="KW-1133">Transmembrane helix</keyword>
<dbReference type="SUPFAM" id="SSF103473">
    <property type="entry name" value="MFS general substrate transporter"/>
    <property type="match status" value="1"/>
</dbReference>
<evidence type="ECO:0000256" key="5">
    <source>
        <dbReference type="ARBA" id="ARBA00023136"/>
    </source>
</evidence>
<feature type="transmembrane region" description="Helical" evidence="6">
    <location>
        <begin position="80"/>
        <end position="103"/>
    </location>
</feature>
<evidence type="ECO:0000313" key="8">
    <source>
        <dbReference type="Proteomes" id="UP000623307"/>
    </source>
</evidence>
<evidence type="ECO:0000256" key="6">
    <source>
        <dbReference type="SAM" id="Phobius"/>
    </source>
</evidence>
<dbReference type="InterPro" id="IPR011701">
    <property type="entry name" value="MFS"/>
</dbReference>
<organism evidence="7 8">
    <name type="scientific">Cupriavidus oxalaticus</name>
    <dbReference type="NCBI Taxonomy" id="96344"/>
    <lineage>
        <taxon>Bacteria</taxon>
        <taxon>Pseudomonadati</taxon>
        <taxon>Pseudomonadota</taxon>
        <taxon>Betaproteobacteria</taxon>
        <taxon>Burkholderiales</taxon>
        <taxon>Burkholderiaceae</taxon>
        <taxon>Cupriavidus</taxon>
    </lineage>
</organism>
<dbReference type="GeneID" id="303488055"/>
<feature type="transmembrane region" description="Helical" evidence="6">
    <location>
        <begin position="229"/>
        <end position="253"/>
    </location>
</feature>
<evidence type="ECO:0000313" key="7">
    <source>
        <dbReference type="EMBL" id="QRQ91546.1"/>
    </source>
</evidence>
<evidence type="ECO:0000256" key="3">
    <source>
        <dbReference type="ARBA" id="ARBA00022692"/>
    </source>
</evidence>
<dbReference type="Gene3D" id="1.20.1250.20">
    <property type="entry name" value="MFS general substrate transporter like domains"/>
    <property type="match status" value="2"/>
</dbReference>
<evidence type="ECO:0000256" key="2">
    <source>
        <dbReference type="ARBA" id="ARBA00022475"/>
    </source>
</evidence>
<dbReference type="InterPro" id="IPR036259">
    <property type="entry name" value="MFS_trans_sf"/>
</dbReference>
<keyword evidence="5 6" id="KW-0472">Membrane</keyword>
<dbReference type="Proteomes" id="UP000623307">
    <property type="component" value="Chromosome 1"/>
</dbReference>